<dbReference type="STRING" id="1562970.ING2E5B_1438"/>
<dbReference type="KEGG" id="pbt:ING2E5B_1438"/>
<evidence type="ECO:0000256" key="1">
    <source>
        <dbReference type="ARBA" id="ARBA00006479"/>
    </source>
</evidence>
<protein>
    <recommendedName>
        <fullName evidence="4">ROK family protein</fullName>
    </recommendedName>
</protein>
<evidence type="ECO:0008006" key="4">
    <source>
        <dbReference type="Google" id="ProtNLM"/>
    </source>
</evidence>
<sequence length="335" mass="36659">MPLFLKFIVMSDKKIISIDIGGTKISGAIFSIEGNMSHFTKLYLNGRYGDEAGKLVIELLDKLISDSGKDINKIHGIGISVPGIIYSEDGTVWAPNIEGWVKYPLLNTIKRYLNNSDIQVCIESDRTCYLCGELWQGAAKGSENVVYIGVGTGIGAGIMLDSKLLHGFGDIAGSVGWMALQIPYSEEYDKCGCFEYYASGNGICNRAIELIKQSLDYQGFFSDKVIEDITTKDIFEAYYLSDPIATKVINKAIQLWGMASANIVSLLNPEKIIWGGGVFGPAVKLIPEIYKEACMWAQPISIKQVEYLPSGCSGEAGLKGAAYLVLKHIKYGKQI</sequence>
<dbReference type="AlphaFoldDB" id="A0A098C190"/>
<evidence type="ECO:0000313" key="2">
    <source>
        <dbReference type="EMBL" id="CEA16186.1"/>
    </source>
</evidence>
<dbReference type="Pfam" id="PF00480">
    <property type="entry name" value="ROK"/>
    <property type="match status" value="1"/>
</dbReference>
<comment type="similarity">
    <text evidence="1">Belongs to the ROK (NagC/XylR) family.</text>
</comment>
<dbReference type="Gene3D" id="3.30.420.40">
    <property type="match status" value="2"/>
</dbReference>
<reference evidence="2 3" key="1">
    <citation type="submission" date="2014-08" db="EMBL/GenBank/DDBJ databases">
        <authorList>
            <person name="Wibberg D."/>
        </authorList>
    </citation>
    <scope>NUCLEOTIDE SEQUENCE [LARGE SCALE GENOMIC DNA]</scope>
    <source>
        <strain evidence="3">ING2-E5B</strain>
    </source>
</reference>
<dbReference type="InterPro" id="IPR043129">
    <property type="entry name" value="ATPase_NBD"/>
</dbReference>
<gene>
    <name evidence="2" type="ORF">ING2E5B_1438</name>
</gene>
<accession>A0A098C190</accession>
<organism evidence="2 3">
    <name type="scientific">Fermentimonas caenicola</name>
    <dbReference type="NCBI Taxonomy" id="1562970"/>
    <lineage>
        <taxon>Bacteria</taxon>
        <taxon>Pseudomonadati</taxon>
        <taxon>Bacteroidota</taxon>
        <taxon>Bacteroidia</taxon>
        <taxon>Bacteroidales</taxon>
        <taxon>Dysgonomonadaceae</taxon>
        <taxon>Fermentimonas</taxon>
    </lineage>
</organism>
<name>A0A098C190_9BACT</name>
<dbReference type="EMBL" id="LN515532">
    <property type="protein sequence ID" value="CEA16186.1"/>
    <property type="molecule type" value="Genomic_DNA"/>
</dbReference>
<dbReference type="InterPro" id="IPR000600">
    <property type="entry name" value="ROK"/>
</dbReference>
<dbReference type="SUPFAM" id="SSF53067">
    <property type="entry name" value="Actin-like ATPase domain"/>
    <property type="match status" value="1"/>
</dbReference>
<dbReference type="PANTHER" id="PTHR18964:SF149">
    <property type="entry name" value="BIFUNCTIONAL UDP-N-ACETYLGLUCOSAMINE 2-EPIMERASE_N-ACETYLMANNOSAMINE KINASE"/>
    <property type="match status" value="1"/>
</dbReference>
<dbReference type="HOGENOM" id="CLU_036604_0_1_10"/>
<evidence type="ECO:0000313" key="3">
    <source>
        <dbReference type="Proteomes" id="UP000032417"/>
    </source>
</evidence>
<dbReference type="PANTHER" id="PTHR18964">
    <property type="entry name" value="ROK (REPRESSOR, ORF, KINASE) FAMILY"/>
    <property type="match status" value="1"/>
</dbReference>
<dbReference type="Proteomes" id="UP000032417">
    <property type="component" value="Chromosome 1"/>
</dbReference>
<dbReference type="PATRIC" id="fig|1562970.3.peg.1424"/>
<keyword evidence="3" id="KW-1185">Reference proteome</keyword>
<proteinExistence type="inferred from homology"/>